<accession>A0A4Y2VHS5</accession>
<proteinExistence type="predicted"/>
<organism evidence="2 3">
    <name type="scientific">Araneus ventricosus</name>
    <name type="common">Orbweaver spider</name>
    <name type="synonym">Epeira ventricosa</name>
    <dbReference type="NCBI Taxonomy" id="182803"/>
    <lineage>
        <taxon>Eukaryota</taxon>
        <taxon>Metazoa</taxon>
        <taxon>Ecdysozoa</taxon>
        <taxon>Arthropoda</taxon>
        <taxon>Chelicerata</taxon>
        <taxon>Arachnida</taxon>
        <taxon>Araneae</taxon>
        <taxon>Araneomorphae</taxon>
        <taxon>Entelegynae</taxon>
        <taxon>Araneoidea</taxon>
        <taxon>Araneidae</taxon>
        <taxon>Araneus</taxon>
    </lineage>
</organism>
<dbReference type="AlphaFoldDB" id="A0A4Y2VHS5"/>
<evidence type="ECO:0000313" key="2">
    <source>
        <dbReference type="EMBL" id="GBO23180.1"/>
    </source>
</evidence>
<comment type="caution">
    <text evidence="2">The sequence shown here is derived from an EMBL/GenBank/DDBJ whole genome shotgun (WGS) entry which is preliminary data.</text>
</comment>
<dbReference type="EMBL" id="BGPR01046210">
    <property type="protein sequence ID" value="GBO23180.1"/>
    <property type="molecule type" value="Genomic_DNA"/>
</dbReference>
<evidence type="ECO:0000313" key="3">
    <source>
        <dbReference type="Proteomes" id="UP000499080"/>
    </source>
</evidence>
<gene>
    <name evidence="1" type="ORF">AVEN_5883_1</name>
    <name evidence="2" type="ORF">AVEN_69929_1</name>
</gene>
<name>A0A4Y2VHS5_ARAVE</name>
<sequence length="94" mass="10717">MVGKRDLKGGWKKMTTDFGHKFVDYLGNLETNLVTQNEGSRILKNYGPISHKNPDLDFSQEFQLTSWLVGRAINTGKFKGEELSLWSFVCSSSW</sequence>
<keyword evidence="3" id="KW-1185">Reference proteome</keyword>
<protein>
    <submittedName>
        <fullName evidence="2">Uncharacterized protein</fullName>
    </submittedName>
</protein>
<evidence type="ECO:0000313" key="1">
    <source>
        <dbReference type="EMBL" id="GBO23179.1"/>
    </source>
</evidence>
<reference evidence="2 3" key="1">
    <citation type="journal article" date="2019" name="Sci. Rep.">
        <title>Orb-weaving spider Araneus ventricosus genome elucidates the spidroin gene catalogue.</title>
        <authorList>
            <person name="Kono N."/>
            <person name="Nakamura H."/>
            <person name="Ohtoshi R."/>
            <person name="Moran D.A.P."/>
            <person name="Shinohara A."/>
            <person name="Yoshida Y."/>
            <person name="Fujiwara M."/>
            <person name="Mori M."/>
            <person name="Tomita M."/>
            <person name="Arakawa K."/>
        </authorList>
    </citation>
    <scope>NUCLEOTIDE SEQUENCE [LARGE SCALE GENOMIC DNA]</scope>
</reference>
<dbReference type="EMBL" id="BGPR01046207">
    <property type="protein sequence ID" value="GBO23179.1"/>
    <property type="molecule type" value="Genomic_DNA"/>
</dbReference>
<dbReference type="Proteomes" id="UP000499080">
    <property type="component" value="Unassembled WGS sequence"/>
</dbReference>